<dbReference type="Pfam" id="PF02472">
    <property type="entry name" value="ExbD"/>
    <property type="match status" value="1"/>
</dbReference>
<keyword evidence="7" id="KW-0813">Transport</keyword>
<evidence type="ECO:0000313" key="10">
    <source>
        <dbReference type="Proteomes" id="UP001604335"/>
    </source>
</evidence>
<evidence type="ECO:0000256" key="8">
    <source>
        <dbReference type="SAM" id="Phobius"/>
    </source>
</evidence>
<dbReference type="RefSeq" id="WP_393015548.1">
    <property type="nucleotide sequence ID" value="NZ_JAZAQF010000094.1"/>
</dbReference>
<keyword evidence="6 8" id="KW-0472">Membrane</keyword>
<keyword evidence="7" id="KW-0653">Protein transport</keyword>
<name>A0ABW7CEU9_9CYAN</name>
<accession>A0ABW7CEU9</accession>
<protein>
    <submittedName>
        <fullName evidence="9">Biopolymer transporter ExbD</fullName>
    </submittedName>
</protein>
<evidence type="ECO:0000256" key="4">
    <source>
        <dbReference type="ARBA" id="ARBA00022692"/>
    </source>
</evidence>
<evidence type="ECO:0000256" key="6">
    <source>
        <dbReference type="ARBA" id="ARBA00023136"/>
    </source>
</evidence>
<evidence type="ECO:0000256" key="1">
    <source>
        <dbReference type="ARBA" id="ARBA00004162"/>
    </source>
</evidence>
<feature type="transmembrane region" description="Helical" evidence="8">
    <location>
        <begin position="20"/>
        <end position="38"/>
    </location>
</feature>
<keyword evidence="10" id="KW-1185">Reference proteome</keyword>
<dbReference type="EMBL" id="JAZAQF010000094">
    <property type="protein sequence ID" value="MFG3819576.1"/>
    <property type="molecule type" value="Genomic_DNA"/>
</dbReference>
<evidence type="ECO:0000256" key="2">
    <source>
        <dbReference type="ARBA" id="ARBA00005811"/>
    </source>
</evidence>
<reference evidence="10" key="1">
    <citation type="journal article" date="2024" name="Algal Res.">
        <title>Biochemical, toxicological and genomic investigation of a high-biomass producing Limnothrix strain isolated from Italian shallow drinking water reservoir.</title>
        <authorList>
            <person name="Simonazzi M."/>
            <person name="Shishido T.K."/>
            <person name="Delbaje E."/>
            <person name="Wahlsten M."/>
            <person name="Fewer D.P."/>
            <person name="Sivonen K."/>
            <person name="Pezzolesi L."/>
            <person name="Pistocchi R."/>
        </authorList>
    </citation>
    <scope>NUCLEOTIDE SEQUENCE [LARGE SCALE GENOMIC DNA]</scope>
    <source>
        <strain evidence="10">LRLZ20PSL1</strain>
    </source>
</reference>
<dbReference type="PANTHER" id="PTHR30558:SF3">
    <property type="entry name" value="BIOPOLYMER TRANSPORT PROTEIN EXBD-RELATED"/>
    <property type="match status" value="1"/>
</dbReference>
<evidence type="ECO:0000256" key="7">
    <source>
        <dbReference type="RuleBase" id="RU003879"/>
    </source>
</evidence>
<evidence type="ECO:0000313" key="9">
    <source>
        <dbReference type="EMBL" id="MFG3819576.1"/>
    </source>
</evidence>
<evidence type="ECO:0000256" key="3">
    <source>
        <dbReference type="ARBA" id="ARBA00022475"/>
    </source>
</evidence>
<comment type="caution">
    <text evidence="9">The sequence shown here is derived from an EMBL/GenBank/DDBJ whole genome shotgun (WGS) entry which is preliminary data.</text>
</comment>
<keyword evidence="3" id="KW-1003">Cell membrane</keyword>
<keyword evidence="5 8" id="KW-1133">Transmembrane helix</keyword>
<comment type="subcellular location">
    <subcellularLocation>
        <location evidence="1">Cell membrane</location>
        <topology evidence="1">Single-pass membrane protein</topology>
    </subcellularLocation>
    <subcellularLocation>
        <location evidence="7">Cell membrane</location>
        <topology evidence="7">Single-pass type II membrane protein</topology>
    </subcellularLocation>
</comment>
<dbReference type="InterPro" id="IPR003400">
    <property type="entry name" value="ExbD"/>
</dbReference>
<sequence length="140" mass="15120">MNFLDSDDDPPLQINVTPMVDVIFAILAFFVVATAFLTRSRGLPVNLPSAATGQAQTQSMPVVTVDAAGNLAVDRQPIPIEQLPTLVQAKLGPRTPEQPMRTVAIEADRAVSHGRVVEVMDRLRQIPNLQLAIATRSSNP</sequence>
<dbReference type="PANTHER" id="PTHR30558">
    <property type="entry name" value="EXBD MEMBRANE COMPONENT OF PMF-DRIVEN MACROMOLECULE IMPORT SYSTEM"/>
    <property type="match status" value="1"/>
</dbReference>
<gene>
    <name evidence="9" type="ORF">VPK24_18170</name>
</gene>
<comment type="similarity">
    <text evidence="2 7">Belongs to the ExbD/TolR family.</text>
</comment>
<dbReference type="Gene3D" id="3.30.420.270">
    <property type="match status" value="1"/>
</dbReference>
<organism evidence="9 10">
    <name type="scientific">Limnothrix redekei LRLZ20PSL1</name>
    <dbReference type="NCBI Taxonomy" id="3112953"/>
    <lineage>
        <taxon>Bacteria</taxon>
        <taxon>Bacillati</taxon>
        <taxon>Cyanobacteriota</taxon>
        <taxon>Cyanophyceae</taxon>
        <taxon>Pseudanabaenales</taxon>
        <taxon>Pseudanabaenaceae</taxon>
        <taxon>Limnothrix</taxon>
    </lineage>
</organism>
<proteinExistence type="inferred from homology"/>
<dbReference type="Proteomes" id="UP001604335">
    <property type="component" value="Unassembled WGS sequence"/>
</dbReference>
<keyword evidence="4 7" id="KW-0812">Transmembrane</keyword>
<evidence type="ECO:0000256" key="5">
    <source>
        <dbReference type="ARBA" id="ARBA00022989"/>
    </source>
</evidence>